<reference evidence="5 6" key="1">
    <citation type="journal article" date="2015" name="Genome Announc.">
        <title>Genome Assemblies of Three Soil-Associated Devosia species: D. insulae, D. limi, and D. soli.</title>
        <authorList>
            <person name="Hassan Y.I."/>
            <person name="Lepp D."/>
            <person name="Zhou T."/>
        </authorList>
    </citation>
    <scope>NUCLEOTIDE SEQUENCE [LARGE SCALE GENOMIC DNA]</scope>
    <source>
        <strain evidence="5 6">DS-56</strain>
    </source>
</reference>
<dbReference type="SUPFAM" id="SSF46689">
    <property type="entry name" value="Homeodomain-like"/>
    <property type="match status" value="1"/>
</dbReference>
<proteinExistence type="predicted"/>
<protein>
    <recommendedName>
        <fullName evidence="4">HTH araC/xylS-type domain-containing protein</fullName>
    </recommendedName>
</protein>
<keyword evidence="3" id="KW-0804">Transcription</keyword>
<evidence type="ECO:0000256" key="3">
    <source>
        <dbReference type="ARBA" id="ARBA00023163"/>
    </source>
</evidence>
<keyword evidence="6" id="KW-1185">Reference proteome</keyword>
<dbReference type="Proteomes" id="UP000095463">
    <property type="component" value="Unassembled WGS sequence"/>
</dbReference>
<gene>
    <name evidence="5" type="ORF">VW23_024040</name>
</gene>
<accession>A0A1E5XML9</accession>
<evidence type="ECO:0000313" key="6">
    <source>
        <dbReference type="Proteomes" id="UP000095463"/>
    </source>
</evidence>
<evidence type="ECO:0000313" key="5">
    <source>
        <dbReference type="EMBL" id="OEO29842.1"/>
    </source>
</evidence>
<dbReference type="GO" id="GO:0043565">
    <property type="term" value="F:sequence-specific DNA binding"/>
    <property type="evidence" value="ECO:0007669"/>
    <property type="project" value="InterPro"/>
</dbReference>
<keyword evidence="2" id="KW-0238">DNA-binding</keyword>
<comment type="caution">
    <text evidence="5">The sequence shown here is derived from an EMBL/GenBank/DDBJ whole genome shotgun (WGS) entry which is preliminary data.</text>
</comment>
<dbReference type="InterPro" id="IPR050204">
    <property type="entry name" value="AraC_XylS_family_regulators"/>
</dbReference>
<dbReference type="RefSeq" id="WP_069910927.1">
    <property type="nucleotide sequence ID" value="NZ_LAJE02000252.1"/>
</dbReference>
<sequence length="260" mass="28833">MACDTDQLELRDHRFGRINRRMPIGPVQWPFHDLFWVHEGRVAISFPELEAKLELVAPSGVLILPGTQFQGATLGAFATASICHFAMAGEPAGPGYALPNPDEALHLQNLIRLAMHLARRNRPDELPRRKRLLLSLLDGFDLAGIPDIPTADEDRLTIAWTQAGQNLHRMRTLADVAALLGISESALRAMHRKARHTSAGEHLRELRLTRSEELLVSTDKSLATIAAEVGYGHAATLAAAFRKRRGKTPGQYRHWSNPFA</sequence>
<dbReference type="PROSITE" id="PS01124">
    <property type="entry name" value="HTH_ARAC_FAMILY_2"/>
    <property type="match status" value="1"/>
</dbReference>
<name>A0A1E5XML9_9HYPH</name>
<dbReference type="EMBL" id="LAJE02000252">
    <property type="protein sequence ID" value="OEO29842.1"/>
    <property type="molecule type" value="Genomic_DNA"/>
</dbReference>
<evidence type="ECO:0000259" key="4">
    <source>
        <dbReference type="PROSITE" id="PS01124"/>
    </source>
</evidence>
<dbReference type="SMART" id="SM00342">
    <property type="entry name" value="HTH_ARAC"/>
    <property type="match status" value="1"/>
</dbReference>
<dbReference type="GO" id="GO:0003700">
    <property type="term" value="F:DNA-binding transcription factor activity"/>
    <property type="evidence" value="ECO:0007669"/>
    <property type="project" value="InterPro"/>
</dbReference>
<evidence type="ECO:0000256" key="2">
    <source>
        <dbReference type="ARBA" id="ARBA00023125"/>
    </source>
</evidence>
<dbReference type="PROSITE" id="PS00041">
    <property type="entry name" value="HTH_ARAC_FAMILY_1"/>
    <property type="match status" value="1"/>
</dbReference>
<keyword evidence="1" id="KW-0805">Transcription regulation</keyword>
<dbReference type="InterPro" id="IPR018060">
    <property type="entry name" value="HTH_AraC"/>
</dbReference>
<feature type="domain" description="HTH araC/xylS-type" evidence="4">
    <location>
        <begin position="165"/>
        <end position="255"/>
    </location>
</feature>
<dbReference type="PANTHER" id="PTHR46796:SF7">
    <property type="entry name" value="ARAC FAMILY TRANSCRIPTIONAL REGULATOR"/>
    <property type="match status" value="1"/>
</dbReference>
<dbReference type="AlphaFoldDB" id="A0A1E5XML9"/>
<evidence type="ECO:0000256" key="1">
    <source>
        <dbReference type="ARBA" id="ARBA00023015"/>
    </source>
</evidence>
<dbReference type="OrthoDB" id="6252225at2"/>
<organism evidence="5 6">
    <name type="scientific">Devosia insulae DS-56</name>
    <dbReference type="NCBI Taxonomy" id="1116389"/>
    <lineage>
        <taxon>Bacteria</taxon>
        <taxon>Pseudomonadati</taxon>
        <taxon>Pseudomonadota</taxon>
        <taxon>Alphaproteobacteria</taxon>
        <taxon>Hyphomicrobiales</taxon>
        <taxon>Devosiaceae</taxon>
        <taxon>Devosia</taxon>
    </lineage>
</organism>
<dbReference type="InterPro" id="IPR009057">
    <property type="entry name" value="Homeodomain-like_sf"/>
</dbReference>
<dbReference type="Pfam" id="PF12833">
    <property type="entry name" value="HTH_18"/>
    <property type="match status" value="1"/>
</dbReference>
<dbReference type="PANTHER" id="PTHR46796">
    <property type="entry name" value="HTH-TYPE TRANSCRIPTIONAL ACTIVATOR RHAS-RELATED"/>
    <property type="match status" value="1"/>
</dbReference>
<dbReference type="Gene3D" id="1.10.10.60">
    <property type="entry name" value="Homeodomain-like"/>
    <property type="match status" value="1"/>
</dbReference>
<dbReference type="InterPro" id="IPR018062">
    <property type="entry name" value="HTH_AraC-typ_CS"/>
</dbReference>